<dbReference type="GO" id="GO:0005524">
    <property type="term" value="F:ATP binding"/>
    <property type="evidence" value="ECO:0007669"/>
    <property type="project" value="UniProtKB-KW"/>
</dbReference>
<dbReference type="Proteomes" id="UP001383192">
    <property type="component" value="Unassembled WGS sequence"/>
</dbReference>
<dbReference type="GO" id="GO:0070681">
    <property type="term" value="P:glutaminyl-tRNAGln biosynthesis via transamidation"/>
    <property type="evidence" value="ECO:0007669"/>
    <property type="project" value="TreeGrafter"/>
</dbReference>
<protein>
    <recommendedName>
        <fullName evidence="6">Asn/Gln amidotransferase domain-containing protein</fullName>
    </recommendedName>
</protein>
<organism evidence="7 8">
    <name type="scientific">Paramarasmius palmivorus</name>
    <dbReference type="NCBI Taxonomy" id="297713"/>
    <lineage>
        <taxon>Eukaryota</taxon>
        <taxon>Fungi</taxon>
        <taxon>Dikarya</taxon>
        <taxon>Basidiomycota</taxon>
        <taxon>Agaricomycotina</taxon>
        <taxon>Agaricomycetes</taxon>
        <taxon>Agaricomycetidae</taxon>
        <taxon>Agaricales</taxon>
        <taxon>Marasmiineae</taxon>
        <taxon>Marasmiaceae</taxon>
        <taxon>Paramarasmius</taxon>
    </lineage>
</organism>
<dbReference type="SUPFAM" id="SSF89095">
    <property type="entry name" value="GatB/YqeY motif"/>
    <property type="match status" value="1"/>
</dbReference>
<dbReference type="GO" id="GO:0050567">
    <property type="term" value="F:glutaminyl-tRNA synthase (glutamine-hydrolyzing) activity"/>
    <property type="evidence" value="ECO:0007669"/>
    <property type="project" value="TreeGrafter"/>
</dbReference>
<dbReference type="EMBL" id="JAYKXP010000010">
    <property type="protein sequence ID" value="KAK7053296.1"/>
    <property type="molecule type" value="Genomic_DNA"/>
</dbReference>
<dbReference type="Pfam" id="PF02637">
    <property type="entry name" value="GatB_Yqey"/>
    <property type="match status" value="1"/>
</dbReference>
<evidence type="ECO:0000256" key="4">
    <source>
        <dbReference type="ARBA" id="ARBA00022917"/>
    </source>
</evidence>
<evidence type="ECO:0000256" key="5">
    <source>
        <dbReference type="ARBA" id="ARBA00047913"/>
    </source>
</evidence>
<keyword evidence="2" id="KW-0547">Nucleotide-binding</keyword>
<dbReference type="Gene3D" id="1.10.10.410">
    <property type="match status" value="1"/>
</dbReference>
<dbReference type="InterPro" id="IPR014746">
    <property type="entry name" value="Gln_synth/guanido_kin_cat_dom"/>
</dbReference>
<dbReference type="InterPro" id="IPR017958">
    <property type="entry name" value="Gln-tRNA_amidoTrfase_suB_CS"/>
</dbReference>
<dbReference type="PROSITE" id="PS01234">
    <property type="entry name" value="GATB"/>
    <property type="match status" value="1"/>
</dbReference>
<comment type="caution">
    <text evidence="7">The sequence shown here is derived from an EMBL/GenBank/DDBJ whole genome shotgun (WGS) entry which is preliminary data.</text>
</comment>
<dbReference type="InterPro" id="IPR006075">
    <property type="entry name" value="Asn/Gln-tRNA_Trfase_suB/E_cat"/>
</dbReference>
<dbReference type="GO" id="GO:0005739">
    <property type="term" value="C:mitochondrion"/>
    <property type="evidence" value="ECO:0007669"/>
    <property type="project" value="TreeGrafter"/>
</dbReference>
<evidence type="ECO:0000259" key="6">
    <source>
        <dbReference type="SMART" id="SM00845"/>
    </source>
</evidence>
<proteinExistence type="predicted"/>
<dbReference type="PANTHER" id="PTHR11659:SF0">
    <property type="entry name" value="GLUTAMYL-TRNA(GLN) AMIDOTRANSFERASE SUBUNIT B, MITOCHONDRIAL"/>
    <property type="match status" value="1"/>
</dbReference>
<dbReference type="GO" id="GO:0030956">
    <property type="term" value="C:glutamyl-tRNA(Gln) amidotransferase complex"/>
    <property type="evidence" value="ECO:0007669"/>
    <property type="project" value="TreeGrafter"/>
</dbReference>
<name>A0AAW0DQJ6_9AGAR</name>
<evidence type="ECO:0000313" key="8">
    <source>
        <dbReference type="Proteomes" id="UP001383192"/>
    </source>
</evidence>
<dbReference type="InterPro" id="IPR018027">
    <property type="entry name" value="Asn/Gln_amidotransferase"/>
</dbReference>
<evidence type="ECO:0000256" key="2">
    <source>
        <dbReference type="ARBA" id="ARBA00022741"/>
    </source>
</evidence>
<evidence type="ECO:0000256" key="3">
    <source>
        <dbReference type="ARBA" id="ARBA00022840"/>
    </source>
</evidence>
<evidence type="ECO:0000313" key="7">
    <source>
        <dbReference type="EMBL" id="KAK7053296.1"/>
    </source>
</evidence>
<evidence type="ECO:0000256" key="1">
    <source>
        <dbReference type="ARBA" id="ARBA00022598"/>
    </source>
</evidence>
<keyword evidence="8" id="KW-1185">Reference proteome</keyword>
<sequence length="442" mass="49140">MSRLILDGWQVVIGIETHVQLKTRQKLFSRANTALLSHPPNSRHNVFDAAFPGTLPKLNPKCVELADTGKSLYNARSRTSFIDLNRAGTGLLEIVTEPDMNSPEEAAEYVRSLQTTLRGMGISDGNMEAGDLRCDVNVSMNRPGQAMGTRCEIKNLNSVRFMVAAIQHEIERQKNILSAADGIVTQETRGFDENRWETYTMRSKEDAPDYRYMPDPNLGPLVVNETTIERVRNNLPESAESTRARLFASYGPQGVSEANIDVLMGLDTAREVPFDGEDASQRDSAVAYFESVAQGRDPRDVINWITQNLLGQLSAMDERFSSKRMPAIRMGELIDLVSSAKMTRPSGKLLLRHVLTNQIQPDQTMESIATELDLIASAKGDADQYTDVCSRAIAALPREVVAIRAGNVNVINKLIGWVMKDTKGKVDVQKVRSTMEELIRKQ</sequence>
<accession>A0AAW0DQJ6</accession>
<dbReference type="SUPFAM" id="SSF55931">
    <property type="entry name" value="Glutamine synthetase/guanido kinase"/>
    <property type="match status" value="1"/>
</dbReference>
<dbReference type="AlphaFoldDB" id="A0AAW0DQJ6"/>
<keyword evidence="3" id="KW-0067">ATP-binding</keyword>
<feature type="domain" description="Asn/Gln amidotransferase" evidence="6">
    <location>
        <begin position="287"/>
        <end position="439"/>
    </location>
</feature>
<dbReference type="InterPro" id="IPR017959">
    <property type="entry name" value="Asn/Gln-tRNA_amidoTrfase_suB/E"/>
</dbReference>
<keyword evidence="4" id="KW-0648">Protein biosynthesis</keyword>
<comment type="catalytic activity">
    <reaction evidence="5">
        <text>L-glutamyl-tRNA(Gln) + L-glutamine + ATP + H2O = L-glutaminyl-tRNA(Gln) + L-glutamate + ADP + phosphate + H(+)</text>
        <dbReference type="Rhea" id="RHEA:17521"/>
        <dbReference type="Rhea" id="RHEA-COMP:9681"/>
        <dbReference type="Rhea" id="RHEA-COMP:9684"/>
        <dbReference type="ChEBI" id="CHEBI:15377"/>
        <dbReference type="ChEBI" id="CHEBI:15378"/>
        <dbReference type="ChEBI" id="CHEBI:29985"/>
        <dbReference type="ChEBI" id="CHEBI:30616"/>
        <dbReference type="ChEBI" id="CHEBI:43474"/>
        <dbReference type="ChEBI" id="CHEBI:58359"/>
        <dbReference type="ChEBI" id="CHEBI:78520"/>
        <dbReference type="ChEBI" id="CHEBI:78521"/>
        <dbReference type="ChEBI" id="CHEBI:456216"/>
    </reaction>
</comment>
<dbReference type="InterPro" id="IPR003789">
    <property type="entry name" value="Asn/Gln_tRNA_amidoTrase-B-like"/>
</dbReference>
<dbReference type="SMART" id="SM00845">
    <property type="entry name" value="GatB_Yqey"/>
    <property type="match status" value="1"/>
</dbReference>
<dbReference type="GO" id="GO:0032543">
    <property type="term" value="P:mitochondrial translation"/>
    <property type="evidence" value="ECO:0007669"/>
    <property type="project" value="TreeGrafter"/>
</dbReference>
<dbReference type="InterPro" id="IPR023168">
    <property type="entry name" value="GatB_Yqey_C_2"/>
</dbReference>
<dbReference type="PANTHER" id="PTHR11659">
    <property type="entry name" value="GLUTAMYL-TRNA GLN AMIDOTRANSFERASE SUBUNIT B MITOCHONDRIAL AND PROKARYOTIC PET112-RELATED"/>
    <property type="match status" value="1"/>
</dbReference>
<dbReference type="Pfam" id="PF02934">
    <property type="entry name" value="GatB_N"/>
    <property type="match status" value="2"/>
</dbReference>
<gene>
    <name evidence="7" type="ORF">VNI00_003922</name>
</gene>
<keyword evidence="1" id="KW-0436">Ligase</keyword>
<reference evidence="7 8" key="1">
    <citation type="submission" date="2024-01" db="EMBL/GenBank/DDBJ databases">
        <title>A draft genome for a cacao thread blight-causing isolate of Paramarasmius palmivorus.</title>
        <authorList>
            <person name="Baruah I.K."/>
            <person name="Bukari Y."/>
            <person name="Amoako-Attah I."/>
            <person name="Meinhardt L.W."/>
            <person name="Bailey B.A."/>
            <person name="Cohen S.P."/>
        </authorList>
    </citation>
    <scope>NUCLEOTIDE SEQUENCE [LARGE SCALE GENOMIC DNA]</scope>
    <source>
        <strain evidence="7 8">GH-12</strain>
    </source>
</reference>